<dbReference type="Gene3D" id="3.90.930.50">
    <property type="match status" value="1"/>
</dbReference>
<organism evidence="4 5">
    <name type="scientific">Methylophilus aquaticus</name>
    <dbReference type="NCBI Taxonomy" id="1971610"/>
    <lineage>
        <taxon>Bacteria</taxon>
        <taxon>Pseudomonadati</taxon>
        <taxon>Pseudomonadota</taxon>
        <taxon>Betaproteobacteria</taxon>
        <taxon>Nitrosomonadales</taxon>
        <taxon>Methylophilaceae</taxon>
        <taxon>Methylophilus</taxon>
    </lineage>
</organism>
<feature type="transmembrane region" description="Helical" evidence="1">
    <location>
        <begin position="38"/>
        <end position="58"/>
    </location>
</feature>
<keyword evidence="1" id="KW-0812">Transmembrane</keyword>
<dbReference type="InterPro" id="IPR018640">
    <property type="entry name" value="DUF2063"/>
</dbReference>
<feature type="domain" description="NGO1945-like C-terminal" evidence="3">
    <location>
        <begin position="146"/>
        <end position="238"/>
    </location>
</feature>
<dbReference type="EMBL" id="JAVCAP010000026">
    <property type="protein sequence ID" value="MDP8568556.1"/>
    <property type="molecule type" value="Genomic_DNA"/>
</dbReference>
<comment type="caution">
    <text evidence="4">The sequence shown here is derived from an EMBL/GenBank/DDBJ whole genome shotgun (WGS) entry which is preliminary data.</text>
</comment>
<sequence length="250" mass="28208">MLAFQQYQADFTAHIRDPRNTRKPAGVADKRMAVYREIVFNNFMASVSACFPVLHQILGKRKFKRLVRLCFAQHHFDSPLFRKIPLAFVNFLQSIDLDAYALPPFSAQLAHYEWTELYVSNLSSWSGRQAEIVADDALLSSRLLLNPAHALLAYDYPVHLLSKKHAPTDKMPTYLCLFTNTASKVTFIQLNQVTYQLLQLLQAQAHTTASALQIIAQQLQHPHPEIVMQFGLQAIASLQQQGAVSATASQ</sequence>
<dbReference type="Pfam" id="PF09836">
    <property type="entry name" value="DUF2063"/>
    <property type="match status" value="1"/>
</dbReference>
<dbReference type="Pfam" id="PF22106">
    <property type="entry name" value="NGO1945_C"/>
    <property type="match status" value="1"/>
</dbReference>
<accession>A0ABT9JWM6</accession>
<dbReference type="InterPro" id="IPR044922">
    <property type="entry name" value="DUF2063_N_sf"/>
</dbReference>
<feature type="domain" description="Putative DNA-binding" evidence="2">
    <location>
        <begin position="6"/>
        <end position="92"/>
    </location>
</feature>
<evidence type="ECO:0000259" key="2">
    <source>
        <dbReference type="Pfam" id="PF09836"/>
    </source>
</evidence>
<proteinExistence type="predicted"/>
<dbReference type="Gene3D" id="1.10.150.690">
    <property type="entry name" value="DUF2063"/>
    <property type="match status" value="1"/>
</dbReference>
<dbReference type="InterPro" id="IPR054098">
    <property type="entry name" value="NGO1945-like_C"/>
</dbReference>
<name>A0ABT9JWM6_9PROT</name>
<reference evidence="5" key="1">
    <citation type="journal article" date="2019" name="Int. J. Syst. Evol. Microbiol.">
        <title>The Global Catalogue of Microorganisms (GCM) 10K type strain sequencing project: providing services to taxonomists for standard genome sequencing and annotation.</title>
        <authorList>
            <consortium name="The Broad Institute Genomics Platform"/>
            <consortium name="The Broad Institute Genome Sequencing Center for Infectious Disease"/>
            <person name="Wu L."/>
            <person name="Ma J."/>
        </authorList>
    </citation>
    <scope>NUCLEOTIDE SEQUENCE [LARGE SCALE GENOMIC DNA]</scope>
    <source>
        <strain evidence="5">VKM B-3159</strain>
    </source>
</reference>
<evidence type="ECO:0000313" key="4">
    <source>
        <dbReference type="EMBL" id="MDP8568556.1"/>
    </source>
</evidence>
<evidence type="ECO:0000259" key="3">
    <source>
        <dbReference type="Pfam" id="PF22106"/>
    </source>
</evidence>
<gene>
    <name evidence="4" type="ORF">Q9291_11915</name>
</gene>
<dbReference type="RefSeq" id="WP_306390287.1">
    <property type="nucleotide sequence ID" value="NZ_JAVCAP010000026.1"/>
</dbReference>
<dbReference type="Proteomes" id="UP001225906">
    <property type="component" value="Unassembled WGS sequence"/>
</dbReference>
<evidence type="ECO:0000313" key="5">
    <source>
        <dbReference type="Proteomes" id="UP001225906"/>
    </source>
</evidence>
<evidence type="ECO:0000256" key="1">
    <source>
        <dbReference type="SAM" id="Phobius"/>
    </source>
</evidence>
<keyword evidence="5" id="KW-1185">Reference proteome</keyword>
<keyword evidence="1" id="KW-1133">Transmembrane helix</keyword>
<keyword evidence="1" id="KW-0472">Membrane</keyword>
<keyword evidence="4" id="KW-0238">DNA-binding</keyword>
<dbReference type="GO" id="GO:0003677">
    <property type="term" value="F:DNA binding"/>
    <property type="evidence" value="ECO:0007669"/>
    <property type="project" value="UniProtKB-KW"/>
</dbReference>
<protein>
    <submittedName>
        <fullName evidence="4">DNA-binding domain-containing protein</fullName>
    </submittedName>
</protein>